<gene>
    <name evidence="4" type="ORF">PEGY_LOCUS7859</name>
</gene>
<dbReference type="EMBL" id="CAJVRC010000884">
    <property type="protein sequence ID" value="CAG8904582.1"/>
    <property type="molecule type" value="Genomic_DNA"/>
</dbReference>
<evidence type="ECO:0008006" key="6">
    <source>
        <dbReference type="Google" id="ProtNLM"/>
    </source>
</evidence>
<protein>
    <recommendedName>
        <fullName evidence="6">LPS glycosyltransferase</fullName>
    </recommendedName>
</protein>
<evidence type="ECO:0000256" key="2">
    <source>
        <dbReference type="ARBA" id="ARBA00022676"/>
    </source>
</evidence>
<keyword evidence="2" id="KW-0328">Glycosyltransferase</keyword>
<name>A0A9W4KJL9_9EURO</name>
<dbReference type="OrthoDB" id="47375at2759"/>
<evidence type="ECO:0000313" key="5">
    <source>
        <dbReference type="Proteomes" id="UP001154252"/>
    </source>
</evidence>
<sequence>MISRRKILQMATAAAITAYIFCTVLVRSLGDKSWSISIPDVSRNTLGGSVFEHIQNSTLGFEHIYAISMKERTDKRDFLTLAASVSGFKVEWLDGVRPDDLHPKAMPDGLDPSLVKPTVVACWRAHMNALVKYSHTPFHFPEAVLTFGIKNNSMLSNGYSTALILEDDADWDVSLKSQLGEFSHGLHALKGINRVSKEAPYGTDWDVLWIGGCASGPNANETSFYAIPMDPTVPRAHHRATWGGPTEKWKQQYPELVDDSTRFIYRAEMGCCMFGYAVTTRGARNILSALSVDRLDKPVDDALSELCAGVNGRHKIECWAPFPNLIGTYRKAGSASRDSDIENNNVAEFHEEQAWNMVYSTRRNIRQLVAGEEIVYSQWKDEDVPWSNKAIKHKEFVYPGGYLVN</sequence>
<dbReference type="PANTHER" id="PTHR10730">
    <property type="entry name" value="PROCOLLAGEN-LYSINE,2-OXOGLUTARATE 5-DIOXYGENASE/GLYCOSYLTRANSFERASE 25 FAMILY MEMBER"/>
    <property type="match status" value="1"/>
</dbReference>
<proteinExistence type="inferred from homology"/>
<dbReference type="Proteomes" id="UP001154252">
    <property type="component" value="Unassembled WGS sequence"/>
</dbReference>
<evidence type="ECO:0000256" key="1">
    <source>
        <dbReference type="ARBA" id="ARBA00006721"/>
    </source>
</evidence>
<accession>A0A9W4KJL9</accession>
<comment type="caution">
    <text evidence="4">The sequence shown here is derived from an EMBL/GenBank/DDBJ whole genome shotgun (WGS) entry which is preliminary data.</text>
</comment>
<reference evidence="4" key="1">
    <citation type="submission" date="2021-07" db="EMBL/GenBank/DDBJ databases">
        <authorList>
            <person name="Branca A.L. A."/>
        </authorList>
    </citation>
    <scope>NUCLEOTIDE SEQUENCE</scope>
</reference>
<comment type="similarity">
    <text evidence="1">Belongs to the glycosyltransferase 25 family.</text>
</comment>
<dbReference type="CDD" id="cd06532">
    <property type="entry name" value="Glyco_transf_25"/>
    <property type="match status" value="1"/>
</dbReference>
<dbReference type="AlphaFoldDB" id="A0A9W4KJL9"/>
<evidence type="ECO:0000313" key="4">
    <source>
        <dbReference type="EMBL" id="CAG8904582.1"/>
    </source>
</evidence>
<dbReference type="InterPro" id="IPR050757">
    <property type="entry name" value="Collagen_mod_GT25"/>
</dbReference>
<evidence type="ECO:0000256" key="3">
    <source>
        <dbReference type="ARBA" id="ARBA00022679"/>
    </source>
</evidence>
<keyword evidence="5" id="KW-1185">Reference proteome</keyword>
<dbReference type="PANTHER" id="PTHR10730:SF53">
    <property type="entry name" value="GLYCOSYLTRANSFERASE 25 FAMILY MEMBER"/>
    <property type="match status" value="1"/>
</dbReference>
<organism evidence="4 5">
    <name type="scientific">Penicillium egyptiacum</name>
    <dbReference type="NCBI Taxonomy" id="1303716"/>
    <lineage>
        <taxon>Eukaryota</taxon>
        <taxon>Fungi</taxon>
        <taxon>Dikarya</taxon>
        <taxon>Ascomycota</taxon>
        <taxon>Pezizomycotina</taxon>
        <taxon>Eurotiomycetes</taxon>
        <taxon>Eurotiomycetidae</taxon>
        <taxon>Eurotiales</taxon>
        <taxon>Aspergillaceae</taxon>
        <taxon>Penicillium</taxon>
    </lineage>
</organism>
<dbReference type="GO" id="GO:0016740">
    <property type="term" value="F:transferase activity"/>
    <property type="evidence" value="ECO:0007669"/>
    <property type="project" value="UniProtKB-KW"/>
</dbReference>
<dbReference type="InterPro" id="IPR002654">
    <property type="entry name" value="Glyco_trans_25"/>
</dbReference>
<keyword evidence="3" id="KW-0808">Transferase</keyword>